<dbReference type="SMART" id="SM00283">
    <property type="entry name" value="MA"/>
    <property type="match status" value="1"/>
</dbReference>
<reference evidence="9 10" key="1">
    <citation type="submission" date="2014-03" db="EMBL/GenBank/DDBJ databases">
        <title>The draft genome sequence of Thioclava dalianensis DLFJ1-1.</title>
        <authorList>
            <person name="Lai Q."/>
            <person name="Shao Z."/>
        </authorList>
    </citation>
    <scope>NUCLEOTIDE SEQUENCE [LARGE SCALE GENOMIC DNA]</scope>
    <source>
        <strain evidence="9 10">DLFJ1-1</strain>
    </source>
</reference>
<evidence type="ECO:0000313" key="10">
    <source>
        <dbReference type="Proteomes" id="UP000027725"/>
    </source>
</evidence>
<dbReference type="GO" id="GO:0007165">
    <property type="term" value="P:signal transduction"/>
    <property type="evidence" value="ECO:0007669"/>
    <property type="project" value="UniProtKB-KW"/>
</dbReference>
<keyword evidence="5" id="KW-0812">Transmembrane</keyword>
<dbReference type="eggNOG" id="COG0840">
    <property type="taxonomic scope" value="Bacteria"/>
</dbReference>
<dbReference type="InterPro" id="IPR000014">
    <property type="entry name" value="PAS"/>
</dbReference>
<dbReference type="InterPro" id="IPR000700">
    <property type="entry name" value="PAS-assoc_C"/>
</dbReference>
<dbReference type="STRING" id="1185766.SAMN05216224_106204"/>
<dbReference type="PANTHER" id="PTHR43531">
    <property type="entry name" value="PROTEIN ICFG"/>
    <property type="match status" value="1"/>
</dbReference>
<dbReference type="Pfam" id="PF00672">
    <property type="entry name" value="HAMP"/>
    <property type="match status" value="1"/>
</dbReference>
<name>A0A074U5W1_9RHOB</name>
<comment type="similarity">
    <text evidence="3">Belongs to the methyl-accepting chemotaxis (MCP) protein family.</text>
</comment>
<evidence type="ECO:0000259" key="6">
    <source>
        <dbReference type="PROSITE" id="PS50111"/>
    </source>
</evidence>
<evidence type="ECO:0000256" key="4">
    <source>
        <dbReference type="PROSITE-ProRule" id="PRU00284"/>
    </source>
</evidence>
<feature type="domain" description="HAMP" evidence="8">
    <location>
        <begin position="666"/>
        <end position="718"/>
    </location>
</feature>
<comment type="caution">
    <text evidence="9">The sequence shown here is derived from an EMBL/GenBank/DDBJ whole genome shotgun (WGS) entry which is preliminary data.</text>
</comment>
<evidence type="ECO:0000256" key="3">
    <source>
        <dbReference type="ARBA" id="ARBA00029447"/>
    </source>
</evidence>
<sequence length="1007" mass="106954">MRLFNDLKFGVKIPLMLVSIAMIALTIMGVSAYRDGRALLTRASAERLERTLAAQVSAIEGWGAQLEGNLRALANNALTARALYDFDQGWKTLDSQAAGDLTRAYVSDNPNPAGQRADLDYAEDASDYSIQHRRYHAGLRAILRDRGYSDLYLVNPEGKIVYSVMKDSLFGAELAGSDIPFAGLVSSLEAAQSAAFATSEMHIVADGVPEFFAALPVFSTSQKRLGTLVARVDANLFAGMSATERGLGKTAQGFFVTTAGRLLGPLHHPVEGLVPGSPIQTEAMSHLDAGETGLIDEIGLSGQAVSAAFTPFTLFGRRYGALLEQDHAELYAPAAELARSMLFQASWLTLALAVISAIMGRSISRPLQSLGQTIRTIATGARNEDVPGTARRDEVGVIAKALDGLQADLRLADAAQRDAHLQGTAFGNASASLMMVDPDFTITHVNTAARTLIDSRIEEFRKVTPDLDANALVGRSMDDFHALPEKARALLSDRSRMPLQVEIKVGGGRFGVEVSEIVDKDGGVAALVAEWRDVTELRARNALLDAIDANQVVCELDPNYCVTRLNKTCRDVLGHAADALMGADLRRHLTVEGDGDGWKRVAGLSSLQGRFRLTDGQRGSYLIDGSINPVADQAGRIMKIVLIGTDVTQANAALEAAQASHAQIVAAQQTVVDALRLGLRALSQGHLEQGITQEFEPQYEPLRADFNAAIETLGRAMQVVNENASNIDGEAGEISRASEDLSRRTEQQAATLEQTAAALDELSRSVSASAQGVAEADQVVAEARRSAEDSGVVVKQAVDAMSAIETSSQQISKIIGVIDEIAFQTNLLALNAGVEAARAGEAGRGFAVVASEVRALAQRSSEAAREIDTLISASSEHVASGVGLVGETGRALEGILSSVLDVAERVSQISQNAREQATGLVEINTAMNQLDQATQKNAAMFEQTTAASLGLTRGASELRKAMGQFHIPGAKPARAVPPSLKAQPAPPKVVGNVALEIAPSSEDWEDF</sequence>
<dbReference type="Gene3D" id="1.10.287.950">
    <property type="entry name" value="Methyl-accepting chemotaxis protein"/>
    <property type="match status" value="1"/>
</dbReference>
<gene>
    <name evidence="9" type="ORF">DL1_19840</name>
</gene>
<dbReference type="InterPro" id="IPR004090">
    <property type="entry name" value="Chemotax_Me-accpt_rcpt"/>
</dbReference>
<keyword evidence="10" id="KW-1185">Reference proteome</keyword>
<dbReference type="AlphaFoldDB" id="A0A074U5W1"/>
<feature type="transmembrane region" description="Helical" evidence="5">
    <location>
        <begin position="13"/>
        <end position="33"/>
    </location>
</feature>
<dbReference type="Proteomes" id="UP000027725">
    <property type="component" value="Unassembled WGS sequence"/>
</dbReference>
<dbReference type="FunFam" id="1.10.287.950:FF:000001">
    <property type="entry name" value="Methyl-accepting chemotaxis sensory transducer"/>
    <property type="match status" value="1"/>
</dbReference>
<dbReference type="GO" id="GO:0004888">
    <property type="term" value="F:transmembrane signaling receptor activity"/>
    <property type="evidence" value="ECO:0007669"/>
    <property type="project" value="InterPro"/>
</dbReference>
<dbReference type="EMBL" id="JHEH01000008">
    <property type="protein sequence ID" value="KEP70037.1"/>
    <property type="molecule type" value="Genomic_DNA"/>
</dbReference>
<dbReference type="OrthoDB" id="354287at2"/>
<accession>A0A074U5W1</accession>
<keyword evidence="5" id="KW-1133">Transmembrane helix</keyword>
<dbReference type="SUPFAM" id="SSF158472">
    <property type="entry name" value="HAMP domain-like"/>
    <property type="match status" value="1"/>
</dbReference>
<dbReference type="PROSITE" id="PS50113">
    <property type="entry name" value="PAC"/>
    <property type="match status" value="1"/>
</dbReference>
<dbReference type="SUPFAM" id="SSF58104">
    <property type="entry name" value="Methyl-accepting chemotaxis protein (MCP) signaling domain"/>
    <property type="match status" value="1"/>
</dbReference>
<evidence type="ECO:0000256" key="1">
    <source>
        <dbReference type="ARBA" id="ARBA00004370"/>
    </source>
</evidence>
<feature type="domain" description="HAMP" evidence="8">
    <location>
        <begin position="361"/>
        <end position="414"/>
    </location>
</feature>
<organism evidence="9 10">
    <name type="scientific">Thioclava dalianensis</name>
    <dbReference type="NCBI Taxonomy" id="1185766"/>
    <lineage>
        <taxon>Bacteria</taxon>
        <taxon>Pseudomonadati</taxon>
        <taxon>Pseudomonadota</taxon>
        <taxon>Alphaproteobacteria</taxon>
        <taxon>Rhodobacterales</taxon>
        <taxon>Paracoccaceae</taxon>
        <taxon>Thioclava</taxon>
    </lineage>
</organism>
<dbReference type="Gene3D" id="3.30.450.20">
    <property type="entry name" value="PAS domain"/>
    <property type="match status" value="2"/>
</dbReference>
<dbReference type="SUPFAM" id="SSF55785">
    <property type="entry name" value="PYP-like sensor domain (PAS domain)"/>
    <property type="match status" value="1"/>
</dbReference>
<dbReference type="RefSeq" id="WP_051693434.1">
    <property type="nucleotide sequence ID" value="NZ_FOVB01000006.1"/>
</dbReference>
<dbReference type="CDD" id="cd11386">
    <property type="entry name" value="MCP_signal"/>
    <property type="match status" value="1"/>
</dbReference>
<dbReference type="InterPro" id="IPR003660">
    <property type="entry name" value="HAMP_dom"/>
</dbReference>
<evidence type="ECO:0000256" key="2">
    <source>
        <dbReference type="ARBA" id="ARBA00022500"/>
    </source>
</evidence>
<evidence type="ECO:0000313" key="9">
    <source>
        <dbReference type="EMBL" id="KEP70037.1"/>
    </source>
</evidence>
<dbReference type="PROSITE" id="PS50885">
    <property type="entry name" value="HAMP"/>
    <property type="match status" value="2"/>
</dbReference>
<keyword evidence="4" id="KW-0807">Transducer</keyword>
<comment type="subcellular location">
    <subcellularLocation>
        <location evidence="1">Membrane</location>
    </subcellularLocation>
</comment>
<proteinExistence type="inferred from homology"/>
<dbReference type="Pfam" id="PF00015">
    <property type="entry name" value="MCPsignal"/>
    <property type="match status" value="1"/>
</dbReference>
<feature type="domain" description="Methyl-accepting transducer" evidence="6">
    <location>
        <begin position="723"/>
        <end position="952"/>
    </location>
</feature>
<keyword evidence="2" id="KW-0145">Chemotaxis</keyword>
<dbReference type="GO" id="GO:0016020">
    <property type="term" value="C:membrane"/>
    <property type="evidence" value="ECO:0007669"/>
    <property type="project" value="UniProtKB-SubCell"/>
</dbReference>
<evidence type="ECO:0000256" key="5">
    <source>
        <dbReference type="SAM" id="Phobius"/>
    </source>
</evidence>
<dbReference type="InterPro" id="IPR004089">
    <property type="entry name" value="MCPsignal_dom"/>
</dbReference>
<dbReference type="PRINTS" id="PR00260">
    <property type="entry name" value="CHEMTRNSDUCR"/>
</dbReference>
<evidence type="ECO:0000259" key="8">
    <source>
        <dbReference type="PROSITE" id="PS50885"/>
    </source>
</evidence>
<dbReference type="PROSITE" id="PS50111">
    <property type="entry name" value="CHEMOTAXIS_TRANSDUC_2"/>
    <property type="match status" value="1"/>
</dbReference>
<dbReference type="Pfam" id="PF13426">
    <property type="entry name" value="PAS_9"/>
    <property type="match status" value="2"/>
</dbReference>
<evidence type="ECO:0000259" key="7">
    <source>
        <dbReference type="PROSITE" id="PS50113"/>
    </source>
</evidence>
<dbReference type="GO" id="GO:0006935">
    <property type="term" value="P:chemotaxis"/>
    <property type="evidence" value="ECO:0007669"/>
    <property type="project" value="UniProtKB-KW"/>
</dbReference>
<dbReference type="SMART" id="SM00304">
    <property type="entry name" value="HAMP"/>
    <property type="match status" value="2"/>
</dbReference>
<keyword evidence="5" id="KW-0472">Membrane</keyword>
<dbReference type="InterPro" id="IPR035965">
    <property type="entry name" value="PAS-like_dom_sf"/>
</dbReference>
<protein>
    <submittedName>
        <fullName evidence="9">Chemotaxis protein</fullName>
    </submittedName>
</protein>
<dbReference type="Gene3D" id="6.10.340.10">
    <property type="match status" value="1"/>
</dbReference>
<dbReference type="PANTHER" id="PTHR43531:SF11">
    <property type="entry name" value="METHYL-ACCEPTING CHEMOTAXIS PROTEIN 3"/>
    <property type="match status" value="1"/>
</dbReference>
<dbReference type="InterPro" id="IPR051310">
    <property type="entry name" value="MCP_chemotaxis"/>
</dbReference>
<feature type="domain" description="PAC" evidence="7">
    <location>
        <begin position="605"/>
        <end position="659"/>
    </location>
</feature>